<gene>
    <name evidence="1" type="ORF">JMJ35_003358</name>
</gene>
<accession>A0AA39R623</accession>
<dbReference type="InterPro" id="IPR027417">
    <property type="entry name" value="P-loop_NTPase"/>
</dbReference>
<sequence>MDEAHFVGRRSTLRTLARSRSLKSFRTEPNIKVLLATLSTAGFGVDLTVATRVF</sequence>
<dbReference type="AlphaFoldDB" id="A0AA39R623"/>
<dbReference type="Gene3D" id="3.40.50.300">
    <property type="entry name" value="P-loop containing nucleotide triphosphate hydrolases"/>
    <property type="match status" value="1"/>
</dbReference>
<evidence type="ECO:0000313" key="1">
    <source>
        <dbReference type="EMBL" id="KAK0514741.1"/>
    </source>
</evidence>
<protein>
    <submittedName>
        <fullName evidence="1">Uncharacterized protein</fullName>
    </submittedName>
</protein>
<keyword evidence="2" id="KW-1185">Reference proteome</keyword>
<dbReference type="EMBL" id="JAFEKC020000005">
    <property type="protein sequence ID" value="KAK0514741.1"/>
    <property type="molecule type" value="Genomic_DNA"/>
</dbReference>
<comment type="caution">
    <text evidence="1">The sequence shown here is derived from an EMBL/GenBank/DDBJ whole genome shotgun (WGS) entry which is preliminary data.</text>
</comment>
<proteinExistence type="predicted"/>
<name>A0AA39R623_9LECA</name>
<dbReference type="Proteomes" id="UP001166286">
    <property type="component" value="Unassembled WGS sequence"/>
</dbReference>
<organism evidence="1 2">
    <name type="scientific">Cladonia borealis</name>
    <dbReference type="NCBI Taxonomy" id="184061"/>
    <lineage>
        <taxon>Eukaryota</taxon>
        <taxon>Fungi</taxon>
        <taxon>Dikarya</taxon>
        <taxon>Ascomycota</taxon>
        <taxon>Pezizomycotina</taxon>
        <taxon>Lecanoromycetes</taxon>
        <taxon>OSLEUM clade</taxon>
        <taxon>Lecanoromycetidae</taxon>
        <taxon>Lecanorales</taxon>
        <taxon>Lecanorineae</taxon>
        <taxon>Cladoniaceae</taxon>
        <taxon>Cladonia</taxon>
    </lineage>
</organism>
<reference evidence="1" key="1">
    <citation type="submission" date="2023-03" db="EMBL/GenBank/DDBJ databases">
        <title>Complete genome of Cladonia borealis.</title>
        <authorList>
            <person name="Park H."/>
        </authorList>
    </citation>
    <scope>NUCLEOTIDE SEQUENCE</scope>
    <source>
        <strain evidence="1">ANT050790</strain>
    </source>
</reference>
<evidence type="ECO:0000313" key="2">
    <source>
        <dbReference type="Proteomes" id="UP001166286"/>
    </source>
</evidence>